<evidence type="ECO:0000259" key="17">
    <source>
        <dbReference type="PROSITE" id="PS51217"/>
    </source>
</evidence>
<evidence type="ECO:0000256" key="8">
    <source>
        <dbReference type="ARBA" id="ARBA00022840"/>
    </source>
</evidence>
<keyword evidence="11" id="KW-0413">Isomerase</keyword>
<dbReference type="Gene3D" id="1.10.486.10">
    <property type="entry name" value="PCRA, domain 4"/>
    <property type="match status" value="1"/>
</dbReference>
<name>A0A832I1T4_UNCEI</name>
<keyword evidence="3 15" id="KW-0547">Nucleotide-binding</keyword>
<evidence type="ECO:0000256" key="11">
    <source>
        <dbReference type="ARBA" id="ARBA00023235"/>
    </source>
</evidence>
<evidence type="ECO:0000256" key="6">
    <source>
        <dbReference type="ARBA" id="ARBA00022806"/>
    </source>
</evidence>
<dbReference type="InterPro" id="IPR014016">
    <property type="entry name" value="UvrD-like_ATP-bd"/>
</dbReference>
<dbReference type="GO" id="GO:0005829">
    <property type="term" value="C:cytosol"/>
    <property type="evidence" value="ECO:0007669"/>
    <property type="project" value="TreeGrafter"/>
</dbReference>
<keyword evidence="9" id="KW-0238">DNA-binding</keyword>
<dbReference type="Pfam" id="PF00580">
    <property type="entry name" value="UvrD-helicase"/>
    <property type="match status" value="1"/>
</dbReference>
<keyword evidence="2" id="KW-0540">Nuclease</keyword>
<comment type="catalytic activity">
    <reaction evidence="12">
        <text>Couples ATP hydrolysis with the unwinding of duplex DNA by translocating in the 3'-5' direction.</text>
        <dbReference type="EC" id="5.6.2.4"/>
    </reaction>
</comment>
<evidence type="ECO:0000256" key="13">
    <source>
        <dbReference type="ARBA" id="ARBA00034808"/>
    </source>
</evidence>
<evidence type="ECO:0000256" key="9">
    <source>
        <dbReference type="ARBA" id="ARBA00023125"/>
    </source>
</evidence>
<dbReference type="GO" id="GO:0033202">
    <property type="term" value="C:DNA helicase complex"/>
    <property type="evidence" value="ECO:0007669"/>
    <property type="project" value="TreeGrafter"/>
</dbReference>
<evidence type="ECO:0000256" key="3">
    <source>
        <dbReference type="ARBA" id="ARBA00022741"/>
    </source>
</evidence>
<dbReference type="Gene3D" id="1.10.10.160">
    <property type="match status" value="1"/>
</dbReference>
<evidence type="ECO:0000256" key="15">
    <source>
        <dbReference type="PROSITE-ProRule" id="PRU00560"/>
    </source>
</evidence>
<dbReference type="AlphaFoldDB" id="A0A832I1T4"/>
<organism evidence="18">
    <name type="scientific">Eiseniibacteriota bacterium</name>
    <dbReference type="NCBI Taxonomy" id="2212470"/>
    <lineage>
        <taxon>Bacteria</taxon>
        <taxon>Candidatus Eiseniibacteriota</taxon>
    </lineage>
</organism>
<dbReference type="Pfam" id="PF12705">
    <property type="entry name" value="PDDEXK_1"/>
    <property type="match status" value="1"/>
</dbReference>
<comment type="catalytic activity">
    <reaction evidence="14">
        <text>ATP + H2O = ADP + phosphate + H(+)</text>
        <dbReference type="Rhea" id="RHEA:13065"/>
        <dbReference type="ChEBI" id="CHEBI:15377"/>
        <dbReference type="ChEBI" id="CHEBI:15378"/>
        <dbReference type="ChEBI" id="CHEBI:30616"/>
        <dbReference type="ChEBI" id="CHEBI:43474"/>
        <dbReference type="ChEBI" id="CHEBI:456216"/>
        <dbReference type="EC" id="5.6.2.4"/>
    </reaction>
</comment>
<reference evidence="18" key="1">
    <citation type="journal article" date="2020" name="mSystems">
        <title>Genome- and Community-Level Interaction Insights into Carbon Utilization and Element Cycling Functions of Hydrothermarchaeota in Hydrothermal Sediment.</title>
        <authorList>
            <person name="Zhou Z."/>
            <person name="Liu Y."/>
            <person name="Xu W."/>
            <person name="Pan J."/>
            <person name="Luo Z.H."/>
            <person name="Li M."/>
        </authorList>
    </citation>
    <scope>NUCLEOTIDE SEQUENCE [LARGE SCALE GENOMIC DNA]</scope>
    <source>
        <strain evidence="18">SpSt-381</strain>
    </source>
</reference>
<evidence type="ECO:0000256" key="5">
    <source>
        <dbReference type="ARBA" id="ARBA00022801"/>
    </source>
</evidence>
<sequence>MTSSVPDPHDLAPVLAGLNDEQREAVTHGEGPLLIVAGAGTGKTAVITRRIAWLIATQRARPDQILALTFTDAAAAEMESRVDELVPYGMVGATISTFHAFCDRLVRDHAVELGLTSRLQVGTRADMLVFLRERLFELPLQRYLPLGEPDRHLDALLTVFDRARDEDVTPEAYLAFAEGLAAAAGDDAAARDRAEAELEKARAYGVYQRLLAEHGRVDFGSQISLALRLLRERPYLAREVRERYRWVLVDEFQDTNHVQFELVRHLVGPPDNLTVVGDADQSIYRFRGAKVENLLGFLDAFPAARVILLRRNYRSGQVILDFAHRMVRHNDPERLEARDPRRFDKRLIAARGIPGEVVHWAFATASDEADAVAGAIADALAAGARAPRDLAVLARTHAQLDPVALALRARGVRFRRAQQRGLYARPEVMLCLNALRTVADPDDGTAAYGVLGDPLFGADPVDLARLAAAARRTNRGLLAVARRALDTADGDLTSATREAVARFAELHERLCATAARRPTSEVLYEFVTGSGLLGRLSAEDSAEAVERVQNLSRLFAIVQRVGPLLRADRVPEFMRHLDLLVEAGDDPQAAAAEPEDDAVQLLTAHNAKGLEFAEVFMVQLVEGRFPLAARANPIDLPAELRRGGDARAEHEREERRLFYVAMTRARDRLVLAHAEDYGGRRTRKPSRFLLEALALPAPPKSRQTASAAETIARFAPAADPSPAEAAPLPPDRPLVLSHGQIDDWLTCPLKYRYAHVVQVPLAGDPQVMFGIAIHHAIRVFHQHRMKGLPITADEVVAAFESAWSSEGFYSREHEERRLESGREALRRFVERESAAPRAPLAIEMEFRFRLGHDVVAGRWDRVDEAADGIVLVDYKTSEVADADTARARAEDSLKDGQLGLYALAYAETRGAPPVRVRLHFVPGGLSGEATVRPEHLERARARVREAAAGIRAAHFPPRPDQRNCGYCPYRRFCPHSAARAGA</sequence>
<dbReference type="InterPro" id="IPR013986">
    <property type="entry name" value="DExx_box_DNA_helicase_dom_sf"/>
</dbReference>
<dbReference type="GO" id="GO:0003677">
    <property type="term" value="F:DNA binding"/>
    <property type="evidence" value="ECO:0007669"/>
    <property type="project" value="UniProtKB-KW"/>
</dbReference>
<dbReference type="InterPro" id="IPR000212">
    <property type="entry name" value="DNA_helicase_UvrD/REP"/>
</dbReference>
<dbReference type="Gene3D" id="3.90.320.10">
    <property type="match status" value="1"/>
</dbReference>
<protein>
    <recommendedName>
        <fullName evidence="13">DNA 3'-5' helicase</fullName>
        <ecNumber evidence="13">5.6.2.4</ecNumber>
    </recommendedName>
</protein>
<dbReference type="InterPro" id="IPR027417">
    <property type="entry name" value="P-loop_NTPase"/>
</dbReference>
<dbReference type="InterPro" id="IPR011604">
    <property type="entry name" value="PDDEXK-like_dom_sf"/>
</dbReference>
<dbReference type="PANTHER" id="PTHR11070:SF2">
    <property type="entry name" value="ATP-DEPENDENT DNA HELICASE SRS2"/>
    <property type="match status" value="1"/>
</dbReference>
<dbReference type="GO" id="GO:0000725">
    <property type="term" value="P:recombinational repair"/>
    <property type="evidence" value="ECO:0007669"/>
    <property type="project" value="TreeGrafter"/>
</dbReference>
<dbReference type="Pfam" id="PF13361">
    <property type="entry name" value="UvrD_C"/>
    <property type="match status" value="2"/>
</dbReference>
<accession>A0A832I1T4</accession>
<dbReference type="InterPro" id="IPR038726">
    <property type="entry name" value="PDDEXK_AddAB-type"/>
</dbReference>
<dbReference type="PANTHER" id="PTHR11070">
    <property type="entry name" value="UVRD / RECB / PCRA DNA HELICASE FAMILY MEMBER"/>
    <property type="match status" value="1"/>
</dbReference>
<evidence type="ECO:0000256" key="7">
    <source>
        <dbReference type="ARBA" id="ARBA00022839"/>
    </source>
</evidence>
<dbReference type="PROSITE" id="PS51217">
    <property type="entry name" value="UVRD_HELICASE_CTER"/>
    <property type="match status" value="1"/>
</dbReference>
<dbReference type="GO" id="GO:0043138">
    <property type="term" value="F:3'-5' DNA helicase activity"/>
    <property type="evidence" value="ECO:0007669"/>
    <property type="project" value="UniProtKB-EC"/>
</dbReference>
<feature type="domain" description="UvrD-like helicase ATP-binding" evidence="16">
    <location>
        <begin position="16"/>
        <end position="316"/>
    </location>
</feature>
<evidence type="ECO:0000256" key="2">
    <source>
        <dbReference type="ARBA" id="ARBA00022722"/>
    </source>
</evidence>
<gene>
    <name evidence="18" type="ORF">ENR23_06950</name>
</gene>
<dbReference type="EMBL" id="DSQF01000012">
    <property type="protein sequence ID" value="HGZ43149.1"/>
    <property type="molecule type" value="Genomic_DNA"/>
</dbReference>
<keyword evidence="10" id="KW-0234">DNA repair</keyword>
<evidence type="ECO:0000256" key="4">
    <source>
        <dbReference type="ARBA" id="ARBA00022763"/>
    </source>
</evidence>
<dbReference type="GO" id="GO:0004527">
    <property type="term" value="F:exonuclease activity"/>
    <property type="evidence" value="ECO:0007669"/>
    <property type="project" value="UniProtKB-KW"/>
</dbReference>
<dbReference type="PROSITE" id="PS51198">
    <property type="entry name" value="UVRD_HELICASE_ATP_BIND"/>
    <property type="match status" value="1"/>
</dbReference>
<evidence type="ECO:0000256" key="1">
    <source>
        <dbReference type="ARBA" id="ARBA00009922"/>
    </source>
</evidence>
<dbReference type="Gene3D" id="3.40.50.300">
    <property type="entry name" value="P-loop containing nucleotide triphosphate hydrolases"/>
    <property type="match status" value="2"/>
</dbReference>
<proteinExistence type="inferred from homology"/>
<keyword evidence="6 15" id="KW-0347">Helicase</keyword>
<keyword evidence="7" id="KW-0269">Exonuclease</keyword>
<dbReference type="InterPro" id="IPR014017">
    <property type="entry name" value="DNA_helicase_UvrD-like_C"/>
</dbReference>
<keyword evidence="8 15" id="KW-0067">ATP-binding</keyword>
<evidence type="ECO:0000256" key="14">
    <source>
        <dbReference type="ARBA" id="ARBA00048988"/>
    </source>
</evidence>
<dbReference type="SUPFAM" id="SSF52540">
    <property type="entry name" value="P-loop containing nucleoside triphosphate hydrolases"/>
    <property type="match status" value="1"/>
</dbReference>
<dbReference type="EC" id="5.6.2.4" evidence="13"/>
<dbReference type="GO" id="GO:0005524">
    <property type="term" value="F:ATP binding"/>
    <property type="evidence" value="ECO:0007669"/>
    <property type="project" value="UniProtKB-UniRule"/>
</dbReference>
<evidence type="ECO:0000259" key="16">
    <source>
        <dbReference type="PROSITE" id="PS51198"/>
    </source>
</evidence>
<comment type="similarity">
    <text evidence="1">Belongs to the helicase family. UvrD subfamily.</text>
</comment>
<evidence type="ECO:0000256" key="10">
    <source>
        <dbReference type="ARBA" id="ARBA00023204"/>
    </source>
</evidence>
<keyword evidence="5 15" id="KW-0378">Hydrolase</keyword>
<evidence type="ECO:0000256" key="12">
    <source>
        <dbReference type="ARBA" id="ARBA00034617"/>
    </source>
</evidence>
<dbReference type="CDD" id="cd17932">
    <property type="entry name" value="DEXQc_UvrD"/>
    <property type="match status" value="1"/>
</dbReference>
<comment type="caution">
    <text evidence="18">The sequence shown here is derived from an EMBL/GenBank/DDBJ whole genome shotgun (WGS) entry which is preliminary data.</text>
</comment>
<evidence type="ECO:0000313" key="18">
    <source>
        <dbReference type="EMBL" id="HGZ43149.1"/>
    </source>
</evidence>
<feature type="domain" description="UvrD-like helicase C-terminal" evidence="17">
    <location>
        <begin position="326"/>
        <end position="609"/>
    </location>
</feature>
<keyword evidence="4" id="KW-0227">DNA damage</keyword>
<feature type="binding site" evidence="15">
    <location>
        <begin position="37"/>
        <end position="44"/>
    </location>
    <ligand>
        <name>ATP</name>
        <dbReference type="ChEBI" id="CHEBI:30616"/>
    </ligand>
</feature>